<evidence type="ECO:0000313" key="3">
    <source>
        <dbReference type="EMBL" id="CAB4747376.1"/>
    </source>
</evidence>
<feature type="compositionally biased region" description="Low complexity" evidence="1">
    <location>
        <begin position="26"/>
        <end position="35"/>
    </location>
</feature>
<evidence type="ECO:0000256" key="1">
    <source>
        <dbReference type="SAM" id="MobiDB-lite"/>
    </source>
</evidence>
<dbReference type="EMBL" id="CAEZSF010000048">
    <property type="protein sequence ID" value="CAB4535123.1"/>
    <property type="molecule type" value="Genomic_DNA"/>
</dbReference>
<dbReference type="EMBL" id="CAEZYU010000066">
    <property type="protein sequence ID" value="CAB4747376.1"/>
    <property type="molecule type" value="Genomic_DNA"/>
</dbReference>
<feature type="region of interest" description="Disordered" evidence="1">
    <location>
        <begin position="170"/>
        <end position="224"/>
    </location>
</feature>
<accession>A0A6J7FS65</accession>
<organism evidence="4">
    <name type="scientific">freshwater metagenome</name>
    <dbReference type="NCBI Taxonomy" id="449393"/>
    <lineage>
        <taxon>unclassified sequences</taxon>
        <taxon>metagenomes</taxon>
        <taxon>ecological metagenomes</taxon>
    </lineage>
</organism>
<proteinExistence type="predicted"/>
<evidence type="ECO:0000313" key="4">
    <source>
        <dbReference type="EMBL" id="CAB4896654.1"/>
    </source>
</evidence>
<gene>
    <name evidence="2" type="ORF">UFOPK1358_00682</name>
    <name evidence="3" type="ORF">UFOPK2766_01443</name>
    <name evidence="4" type="ORF">UFOPK3519_00618</name>
</gene>
<name>A0A6J7FS65_9ZZZZ</name>
<dbReference type="AlphaFoldDB" id="A0A6J7FS65"/>
<feature type="compositionally biased region" description="Gly residues" evidence="1">
    <location>
        <begin position="211"/>
        <end position="224"/>
    </location>
</feature>
<evidence type="ECO:0000313" key="2">
    <source>
        <dbReference type="EMBL" id="CAB4535123.1"/>
    </source>
</evidence>
<sequence length="224" mass="22391">MNKMKKSIVAASVAVGLFAGGSAGAIMSSSGVSGAQETTTTVAEQPAPDAPNANTAERPDPAARIGSVLAPLVEAGTINQAQADAVTEALVAAKKAEGPRGEQGGPGRGHRGPGMEAAATALGMTTDELRTAVQSGQTLAQIAADKGVDVQVVIDALKAELAAHLAEEVTSGEITQEQADQKLAQASERITDMVNNGRPERGGPEGQQGPERGGPEGQQGPGGN</sequence>
<feature type="region of interest" description="Disordered" evidence="1">
    <location>
        <begin position="26"/>
        <end position="60"/>
    </location>
</feature>
<protein>
    <submittedName>
        <fullName evidence="4">Unannotated protein</fullName>
    </submittedName>
</protein>
<dbReference type="EMBL" id="CAFBMG010000033">
    <property type="protein sequence ID" value="CAB4896654.1"/>
    <property type="molecule type" value="Genomic_DNA"/>
</dbReference>
<reference evidence="4" key="1">
    <citation type="submission" date="2020-05" db="EMBL/GenBank/DDBJ databases">
        <authorList>
            <person name="Chiriac C."/>
            <person name="Salcher M."/>
            <person name="Ghai R."/>
            <person name="Kavagutti S V."/>
        </authorList>
    </citation>
    <scope>NUCLEOTIDE SEQUENCE</scope>
</reference>